<sequence length="284" mass="32683">MDLRNLMQFYGLDTSKKIKVARHKDEKRGYDLPLLYQIGQFDIYQSYQEDPDFHGCEYLISFLGTDNNQAIFIGVYKVKSIKKASEVPLPEDFIYLDIYKPSRNYYYELEEMPGFADLKDRLVITWSGGAINWIQWLDKREKEVVQILPKGYVSHFPGYLNFILTHEQLKKIIENPDAHKDWHKMLSVVAGIYLIVDKTSGLQYIGSASGKEGLLGRFKTYAKSADGGNVELKKLIDANPMHAKMLQFTLLETLPLSLTAKEVLAREELYKKKLGSRINGLNLN</sequence>
<dbReference type="Pfam" id="PF01541">
    <property type="entry name" value="GIY-YIG"/>
    <property type="match status" value="1"/>
</dbReference>
<proteinExistence type="predicted"/>
<dbReference type="Proteomes" id="UP000319671">
    <property type="component" value="Unassembled WGS sequence"/>
</dbReference>
<dbReference type="InterPro" id="IPR000305">
    <property type="entry name" value="GIY-YIG_endonuc"/>
</dbReference>
<dbReference type="AlphaFoldDB" id="A0A561DZJ6"/>
<dbReference type="RefSeq" id="WP_144562384.1">
    <property type="nucleotide sequence ID" value="NZ_VIVN01000001.1"/>
</dbReference>
<accession>A0A561DZJ6</accession>
<comment type="caution">
    <text evidence="2">The sequence shown here is derived from an EMBL/GenBank/DDBJ whole genome shotgun (WGS) entry which is preliminary data.</text>
</comment>
<keyword evidence="3" id="KW-1185">Reference proteome</keyword>
<evidence type="ECO:0000259" key="1">
    <source>
        <dbReference type="PROSITE" id="PS50164"/>
    </source>
</evidence>
<reference evidence="2 3" key="1">
    <citation type="submission" date="2019-06" db="EMBL/GenBank/DDBJ databases">
        <title>Sorghum-associated microbial communities from plants grown in Nebraska, USA.</title>
        <authorList>
            <person name="Schachtman D."/>
        </authorList>
    </citation>
    <scope>NUCLEOTIDE SEQUENCE [LARGE SCALE GENOMIC DNA]</scope>
    <source>
        <strain evidence="2 3">2482</strain>
    </source>
</reference>
<dbReference type="CDD" id="cd10446">
    <property type="entry name" value="GIY-YIG_unchar_1"/>
    <property type="match status" value="1"/>
</dbReference>
<dbReference type="SUPFAM" id="SSF82771">
    <property type="entry name" value="GIY-YIG endonuclease"/>
    <property type="match status" value="1"/>
</dbReference>
<dbReference type="PROSITE" id="PS50164">
    <property type="entry name" value="GIY_YIG"/>
    <property type="match status" value="1"/>
</dbReference>
<dbReference type="EMBL" id="VIVN01000001">
    <property type="protein sequence ID" value="TWE08750.1"/>
    <property type="molecule type" value="Genomic_DNA"/>
</dbReference>
<organism evidence="2 3">
    <name type="scientific">Neobacillus bataviensis</name>
    <dbReference type="NCBI Taxonomy" id="220685"/>
    <lineage>
        <taxon>Bacteria</taxon>
        <taxon>Bacillati</taxon>
        <taxon>Bacillota</taxon>
        <taxon>Bacilli</taxon>
        <taxon>Bacillales</taxon>
        <taxon>Bacillaceae</taxon>
        <taxon>Neobacillus</taxon>
    </lineage>
</organism>
<evidence type="ECO:0000313" key="2">
    <source>
        <dbReference type="EMBL" id="TWE08750.1"/>
    </source>
</evidence>
<evidence type="ECO:0000313" key="3">
    <source>
        <dbReference type="Proteomes" id="UP000319671"/>
    </source>
</evidence>
<protein>
    <submittedName>
        <fullName evidence="2">GIY-YIG catalytic domain-containing protein</fullName>
    </submittedName>
</protein>
<gene>
    <name evidence="2" type="ORF">FB550_101778</name>
</gene>
<name>A0A561DZJ6_9BACI</name>
<dbReference type="InterPro" id="IPR035901">
    <property type="entry name" value="GIY-YIG_endonuc_sf"/>
</dbReference>
<feature type="domain" description="GIY-YIG" evidence="1">
    <location>
        <begin position="188"/>
        <end position="280"/>
    </location>
</feature>
<dbReference type="Gene3D" id="3.40.1440.10">
    <property type="entry name" value="GIY-YIG endonuclease"/>
    <property type="match status" value="1"/>
</dbReference>